<accession>A0AA35UTX8</accession>
<dbReference type="Proteomes" id="UP001177003">
    <property type="component" value="Chromosome 0"/>
</dbReference>
<evidence type="ECO:0000313" key="2">
    <source>
        <dbReference type="Proteomes" id="UP001177003"/>
    </source>
</evidence>
<evidence type="ECO:0000313" key="1">
    <source>
        <dbReference type="EMBL" id="CAI9260466.1"/>
    </source>
</evidence>
<sequence length="150" mass="17134">MSKWVVRWSRSHEEGRRSIVGCLLVIAGAWVGRKIKVDDYVRSVGSELYGERGKNQLFKARSIWGFLTEGYFGNKIQFCVENLIILAMAGTTRRSKVKDISVEVVDINPYSRLMALQRMGIVDNYERIWDFSVAIAVCTDSIFSIHHSLD</sequence>
<gene>
    <name evidence="1" type="ORF">LSALG_LOCUS1304</name>
</gene>
<proteinExistence type="predicted"/>
<dbReference type="AlphaFoldDB" id="A0AA35UTX8"/>
<keyword evidence="2" id="KW-1185">Reference proteome</keyword>
<dbReference type="EMBL" id="OX465086">
    <property type="protein sequence ID" value="CAI9260466.1"/>
    <property type="molecule type" value="Genomic_DNA"/>
</dbReference>
<reference evidence="1" key="1">
    <citation type="submission" date="2023-04" db="EMBL/GenBank/DDBJ databases">
        <authorList>
            <person name="Vijverberg K."/>
            <person name="Xiong W."/>
            <person name="Schranz E."/>
        </authorList>
    </citation>
    <scope>NUCLEOTIDE SEQUENCE</scope>
</reference>
<organism evidence="1 2">
    <name type="scientific">Lactuca saligna</name>
    <name type="common">Willowleaf lettuce</name>
    <dbReference type="NCBI Taxonomy" id="75948"/>
    <lineage>
        <taxon>Eukaryota</taxon>
        <taxon>Viridiplantae</taxon>
        <taxon>Streptophyta</taxon>
        <taxon>Embryophyta</taxon>
        <taxon>Tracheophyta</taxon>
        <taxon>Spermatophyta</taxon>
        <taxon>Magnoliopsida</taxon>
        <taxon>eudicotyledons</taxon>
        <taxon>Gunneridae</taxon>
        <taxon>Pentapetalae</taxon>
        <taxon>asterids</taxon>
        <taxon>campanulids</taxon>
        <taxon>Asterales</taxon>
        <taxon>Asteraceae</taxon>
        <taxon>Cichorioideae</taxon>
        <taxon>Cichorieae</taxon>
        <taxon>Lactucinae</taxon>
        <taxon>Lactuca</taxon>
    </lineage>
</organism>
<protein>
    <submittedName>
        <fullName evidence="1">Uncharacterized protein</fullName>
    </submittedName>
</protein>
<name>A0AA35UTX8_LACSI</name>